<name>N9M755_9GAMM</name>
<evidence type="ECO:0000313" key="2">
    <source>
        <dbReference type="EMBL" id="ENW86491.1"/>
    </source>
</evidence>
<dbReference type="EMBL" id="APRJ01000011">
    <property type="protein sequence ID" value="ENW86491.1"/>
    <property type="molecule type" value="Genomic_DNA"/>
</dbReference>
<feature type="transmembrane region" description="Helical" evidence="1">
    <location>
        <begin position="39"/>
        <end position="60"/>
    </location>
</feature>
<dbReference type="OrthoDB" id="9997374at2"/>
<comment type="caution">
    <text evidence="2">The sequence shown here is derived from an EMBL/GenBank/DDBJ whole genome shotgun (WGS) entry which is preliminary data.</text>
</comment>
<dbReference type="AlphaFoldDB" id="N9M755"/>
<dbReference type="Proteomes" id="UP000023774">
    <property type="component" value="Unassembled WGS sequence"/>
</dbReference>
<gene>
    <name evidence="2" type="ORF">F906_01546</name>
</gene>
<dbReference type="PATRIC" id="fig|1217709.3.peg.1490"/>
<keyword evidence="3" id="KW-1185">Reference proteome</keyword>
<organism evidence="2 3">
    <name type="scientific">Acinetobacter pseudolwoffii</name>
    <dbReference type="NCBI Taxonomy" id="2053287"/>
    <lineage>
        <taxon>Bacteria</taxon>
        <taxon>Pseudomonadati</taxon>
        <taxon>Pseudomonadota</taxon>
        <taxon>Gammaproteobacteria</taxon>
        <taxon>Moraxellales</taxon>
        <taxon>Moraxellaceae</taxon>
        <taxon>Acinetobacter</taxon>
    </lineage>
</organism>
<proteinExistence type="predicted"/>
<dbReference type="RefSeq" id="WP_005171469.1">
    <property type="nucleotide sequence ID" value="NZ_KB850035.1"/>
</dbReference>
<evidence type="ECO:0000313" key="3">
    <source>
        <dbReference type="Proteomes" id="UP000023774"/>
    </source>
</evidence>
<reference evidence="2 3" key="1">
    <citation type="submission" date="2013-02" db="EMBL/GenBank/DDBJ databases">
        <title>The Genome Sequence of Acinetobacter sp. NIPH 713.</title>
        <authorList>
            <consortium name="The Broad Institute Genome Sequencing Platform"/>
            <consortium name="The Broad Institute Genome Sequencing Center for Infectious Disease"/>
            <person name="Cerqueira G."/>
            <person name="Feldgarden M."/>
            <person name="Courvalin P."/>
            <person name="Perichon B."/>
            <person name="Grillot-Courvalin C."/>
            <person name="Clermont D."/>
            <person name="Rocha E."/>
            <person name="Yoon E.-J."/>
            <person name="Nemec A."/>
            <person name="Walker B."/>
            <person name="Young S.K."/>
            <person name="Zeng Q."/>
            <person name="Gargeya S."/>
            <person name="Fitzgerald M."/>
            <person name="Haas B."/>
            <person name="Abouelleil A."/>
            <person name="Alvarado L."/>
            <person name="Arachchi H.M."/>
            <person name="Berlin A.M."/>
            <person name="Chapman S.B."/>
            <person name="Dewar J."/>
            <person name="Goldberg J."/>
            <person name="Griggs A."/>
            <person name="Gujja S."/>
            <person name="Hansen M."/>
            <person name="Howarth C."/>
            <person name="Imamovic A."/>
            <person name="Larimer J."/>
            <person name="McCowan C."/>
            <person name="Murphy C."/>
            <person name="Neiman D."/>
            <person name="Pearson M."/>
            <person name="Priest M."/>
            <person name="Roberts A."/>
            <person name="Saif S."/>
            <person name="Shea T."/>
            <person name="Sisk P."/>
            <person name="Sykes S."/>
            <person name="Wortman J."/>
            <person name="Nusbaum C."/>
            <person name="Birren B."/>
        </authorList>
    </citation>
    <scope>NUCLEOTIDE SEQUENCE [LARGE SCALE GENOMIC DNA]</scope>
    <source>
        <strain evidence="2 3">NIPH 713</strain>
    </source>
</reference>
<keyword evidence="1" id="KW-1133">Transmembrane helix</keyword>
<keyword evidence="1" id="KW-0472">Membrane</keyword>
<dbReference type="HOGENOM" id="CLU_2581729_0_0_6"/>
<keyword evidence="1" id="KW-0812">Transmembrane</keyword>
<sequence length="79" mass="8662">MNKNPIQSNLPEFNASRMTSECLYQHPEPASKPHWLSNFSAFLLLISIFLGLAAMFTYAADKEAAYQAEAIAKAVGGVK</sequence>
<protein>
    <submittedName>
        <fullName evidence="2">Uncharacterized protein</fullName>
    </submittedName>
</protein>
<accession>N9M755</accession>
<evidence type="ECO:0000256" key="1">
    <source>
        <dbReference type="SAM" id="Phobius"/>
    </source>
</evidence>